<feature type="domain" description="Enoyl reductase (ER)" evidence="4">
    <location>
        <begin position="14"/>
        <end position="344"/>
    </location>
</feature>
<keyword evidence="3" id="KW-0560">Oxidoreductase</keyword>
<evidence type="ECO:0000259" key="4">
    <source>
        <dbReference type="SMART" id="SM00829"/>
    </source>
</evidence>
<gene>
    <name evidence="5" type="ORF">FB567DRAFT_445674</name>
</gene>
<dbReference type="Gene3D" id="3.40.50.720">
    <property type="entry name" value="NAD(P)-binding Rossmann-like Domain"/>
    <property type="match status" value="1"/>
</dbReference>
<protein>
    <submittedName>
        <fullName evidence="5">Chaperonin 10-like protein</fullName>
    </submittedName>
</protein>
<dbReference type="InterPro" id="IPR020843">
    <property type="entry name" value="ER"/>
</dbReference>
<accession>A0A8K0R3R7</accession>
<dbReference type="InterPro" id="IPR047122">
    <property type="entry name" value="Trans-enoyl_RdTase-like"/>
</dbReference>
<dbReference type="EMBL" id="JAGMVJ010000012">
    <property type="protein sequence ID" value="KAH7084492.1"/>
    <property type="molecule type" value="Genomic_DNA"/>
</dbReference>
<dbReference type="InterPro" id="IPR013149">
    <property type="entry name" value="ADH-like_C"/>
</dbReference>
<organism evidence="5 6">
    <name type="scientific">Paraphoma chrysanthemicola</name>
    <dbReference type="NCBI Taxonomy" id="798071"/>
    <lineage>
        <taxon>Eukaryota</taxon>
        <taxon>Fungi</taxon>
        <taxon>Dikarya</taxon>
        <taxon>Ascomycota</taxon>
        <taxon>Pezizomycotina</taxon>
        <taxon>Dothideomycetes</taxon>
        <taxon>Pleosporomycetidae</taxon>
        <taxon>Pleosporales</taxon>
        <taxon>Pleosporineae</taxon>
        <taxon>Phaeosphaeriaceae</taxon>
        <taxon>Paraphoma</taxon>
    </lineage>
</organism>
<evidence type="ECO:0000256" key="1">
    <source>
        <dbReference type="ARBA" id="ARBA00008072"/>
    </source>
</evidence>
<dbReference type="SUPFAM" id="SSF50129">
    <property type="entry name" value="GroES-like"/>
    <property type="match status" value="1"/>
</dbReference>
<dbReference type="PANTHER" id="PTHR45348:SF2">
    <property type="entry name" value="ZINC-TYPE ALCOHOL DEHYDROGENASE-LIKE PROTEIN C2E1P3.01"/>
    <property type="match status" value="1"/>
</dbReference>
<dbReference type="InterPro" id="IPR013154">
    <property type="entry name" value="ADH-like_N"/>
</dbReference>
<keyword evidence="6" id="KW-1185">Reference proteome</keyword>
<dbReference type="Pfam" id="PF08240">
    <property type="entry name" value="ADH_N"/>
    <property type="match status" value="1"/>
</dbReference>
<dbReference type="OrthoDB" id="3509362at2759"/>
<comment type="subunit">
    <text evidence="2">Monomer.</text>
</comment>
<dbReference type="AlphaFoldDB" id="A0A8K0R3R7"/>
<sequence>MTTNRAAFLETQKGQMVVRDTDTPEPGPGEVLVKVHACAIQPADSKVAKLAMIPLEYPTVLGSPVAGTVEALGEGVTKVAVGERIVCGTKIFSHKKAKYGGLQRYSVVDESEAIEIGDVDFTTAVTLASYTPPGALFGPTTLNMHRPSLPVTELPESEKGKKILIWGGSSAMGSLSISYAKLAGYTVISTSSPRNFDLLKTCGADYIFDHSDPATIEAIRNLFPIDYWLDTISLKPSVSAIISILAPEGGPITKANILVLLPPVMFGITEFPDGITVQMHRFSTHSPENTEWHAHFLARGGFLEQAIKSGSLKAVPAEVVGGLDSVAEGIEKVHDGVSGKKIVVEPWS</sequence>
<evidence type="ECO:0000256" key="3">
    <source>
        <dbReference type="ARBA" id="ARBA00023002"/>
    </source>
</evidence>
<reference evidence="5" key="1">
    <citation type="journal article" date="2021" name="Nat. Commun.">
        <title>Genetic determinants of endophytism in the Arabidopsis root mycobiome.</title>
        <authorList>
            <person name="Mesny F."/>
            <person name="Miyauchi S."/>
            <person name="Thiergart T."/>
            <person name="Pickel B."/>
            <person name="Atanasova L."/>
            <person name="Karlsson M."/>
            <person name="Huettel B."/>
            <person name="Barry K.W."/>
            <person name="Haridas S."/>
            <person name="Chen C."/>
            <person name="Bauer D."/>
            <person name="Andreopoulos W."/>
            <person name="Pangilinan J."/>
            <person name="LaButti K."/>
            <person name="Riley R."/>
            <person name="Lipzen A."/>
            <person name="Clum A."/>
            <person name="Drula E."/>
            <person name="Henrissat B."/>
            <person name="Kohler A."/>
            <person name="Grigoriev I.V."/>
            <person name="Martin F.M."/>
            <person name="Hacquard S."/>
        </authorList>
    </citation>
    <scope>NUCLEOTIDE SEQUENCE</scope>
    <source>
        <strain evidence="5">MPI-SDFR-AT-0120</strain>
    </source>
</reference>
<dbReference type="InterPro" id="IPR011032">
    <property type="entry name" value="GroES-like_sf"/>
</dbReference>
<dbReference type="CDD" id="cd08249">
    <property type="entry name" value="enoyl_reductase_like"/>
    <property type="match status" value="1"/>
</dbReference>
<dbReference type="SUPFAM" id="SSF51735">
    <property type="entry name" value="NAD(P)-binding Rossmann-fold domains"/>
    <property type="match status" value="1"/>
</dbReference>
<comment type="caution">
    <text evidence="5">The sequence shown here is derived from an EMBL/GenBank/DDBJ whole genome shotgun (WGS) entry which is preliminary data.</text>
</comment>
<dbReference type="Pfam" id="PF00107">
    <property type="entry name" value="ADH_zinc_N"/>
    <property type="match status" value="1"/>
</dbReference>
<comment type="similarity">
    <text evidence="1">Belongs to the zinc-containing alcohol dehydrogenase family.</text>
</comment>
<evidence type="ECO:0000256" key="2">
    <source>
        <dbReference type="ARBA" id="ARBA00011245"/>
    </source>
</evidence>
<name>A0A8K0R3R7_9PLEO</name>
<dbReference type="Proteomes" id="UP000813461">
    <property type="component" value="Unassembled WGS sequence"/>
</dbReference>
<proteinExistence type="inferred from homology"/>
<dbReference type="GO" id="GO:0016651">
    <property type="term" value="F:oxidoreductase activity, acting on NAD(P)H"/>
    <property type="evidence" value="ECO:0007669"/>
    <property type="project" value="InterPro"/>
</dbReference>
<dbReference type="SMART" id="SM00829">
    <property type="entry name" value="PKS_ER"/>
    <property type="match status" value="1"/>
</dbReference>
<evidence type="ECO:0000313" key="5">
    <source>
        <dbReference type="EMBL" id="KAH7084492.1"/>
    </source>
</evidence>
<dbReference type="InterPro" id="IPR036291">
    <property type="entry name" value="NAD(P)-bd_dom_sf"/>
</dbReference>
<evidence type="ECO:0000313" key="6">
    <source>
        <dbReference type="Proteomes" id="UP000813461"/>
    </source>
</evidence>
<dbReference type="Gene3D" id="3.90.180.10">
    <property type="entry name" value="Medium-chain alcohol dehydrogenases, catalytic domain"/>
    <property type="match status" value="1"/>
</dbReference>
<dbReference type="PANTHER" id="PTHR45348">
    <property type="entry name" value="HYPOTHETICAL OXIDOREDUCTASE (EUROFUNG)"/>
    <property type="match status" value="1"/>
</dbReference>